<comment type="similarity">
    <text evidence="1">Belongs to the peptidase S49 family.</text>
</comment>
<evidence type="ECO:0000256" key="4">
    <source>
        <dbReference type="ARBA" id="ARBA00022825"/>
    </source>
</evidence>
<dbReference type="EMBL" id="JBHSQW010000035">
    <property type="protein sequence ID" value="MFC5996182.1"/>
    <property type="molecule type" value="Genomic_DNA"/>
</dbReference>
<dbReference type="Pfam" id="PF01343">
    <property type="entry name" value="Peptidase_S49"/>
    <property type="match status" value="1"/>
</dbReference>
<protein>
    <submittedName>
        <fullName evidence="6">S49 family peptidase</fullName>
    </submittedName>
</protein>
<evidence type="ECO:0000259" key="5">
    <source>
        <dbReference type="Pfam" id="PF01343"/>
    </source>
</evidence>
<dbReference type="Proteomes" id="UP001596302">
    <property type="component" value="Unassembled WGS sequence"/>
</dbReference>
<keyword evidence="3" id="KW-0378">Hydrolase</keyword>
<dbReference type="RefSeq" id="WP_379586680.1">
    <property type="nucleotide sequence ID" value="NZ_JBHSQW010000035.1"/>
</dbReference>
<evidence type="ECO:0000256" key="3">
    <source>
        <dbReference type="ARBA" id="ARBA00022801"/>
    </source>
</evidence>
<dbReference type="PANTHER" id="PTHR42987">
    <property type="entry name" value="PEPTIDASE S49"/>
    <property type="match status" value="1"/>
</dbReference>
<keyword evidence="2" id="KW-0645">Protease</keyword>
<accession>A0ABW1J648</accession>
<dbReference type="PANTHER" id="PTHR42987:SF8">
    <property type="entry name" value="PROTEINASE"/>
    <property type="match status" value="1"/>
</dbReference>
<dbReference type="Gene3D" id="6.20.330.10">
    <property type="match status" value="1"/>
</dbReference>
<proteinExistence type="inferred from homology"/>
<evidence type="ECO:0000313" key="6">
    <source>
        <dbReference type="EMBL" id="MFC5996182.1"/>
    </source>
</evidence>
<name>A0ABW1J648_9PSEU</name>
<evidence type="ECO:0000313" key="7">
    <source>
        <dbReference type="Proteomes" id="UP001596302"/>
    </source>
</evidence>
<dbReference type="CDD" id="cd07023">
    <property type="entry name" value="S49_Sppa_N_C"/>
    <property type="match status" value="1"/>
</dbReference>
<evidence type="ECO:0000256" key="1">
    <source>
        <dbReference type="ARBA" id="ARBA00008683"/>
    </source>
</evidence>
<dbReference type="Gene3D" id="3.90.226.10">
    <property type="entry name" value="2-enoyl-CoA Hydratase, Chain A, domain 1"/>
    <property type="match status" value="1"/>
</dbReference>
<comment type="caution">
    <text evidence="6">The sequence shown here is derived from an EMBL/GenBank/DDBJ whole genome shotgun (WGS) entry which is preliminary data.</text>
</comment>
<keyword evidence="7" id="KW-1185">Reference proteome</keyword>
<dbReference type="InterPro" id="IPR029045">
    <property type="entry name" value="ClpP/crotonase-like_dom_sf"/>
</dbReference>
<reference evidence="7" key="1">
    <citation type="journal article" date="2019" name="Int. J. Syst. Evol. Microbiol.">
        <title>The Global Catalogue of Microorganisms (GCM) 10K type strain sequencing project: providing services to taxonomists for standard genome sequencing and annotation.</title>
        <authorList>
            <consortium name="The Broad Institute Genomics Platform"/>
            <consortium name="The Broad Institute Genome Sequencing Center for Infectious Disease"/>
            <person name="Wu L."/>
            <person name="Ma J."/>
        </authorList>
    </citation>
    <scope>NUCLEOTIDE SEQUENCE [LARGE SCALE GENOMIC DNA]</scope>
    <source>
        <strain evidence="7">CCM 8391</strain>
    </source>
</reference>
<organism evidence="6 7">
    <name type="scientific">Pseudonocardia hispaniensis</name>
    <dbReference type="NCBI Taxonomy" id="904933"/>
    <lineage>
        <taxon>Bacteria</taxon>
        <taxon>Bacillati</taxon>
        <taxon>Actinomycetota</taxon>
        <taxon>Actinomycetes</taxon>
        <taxon>Pseudonocardiales</taxon>
        <taxon>Pseudonocardiaceae</taxon>
        <taxon>Pseudonocardia</taxon>
    </lineage>
</organism>
<feature type="domain" description="Peptidase S49" evidence="5">
    <location>
        <begin position="96"/>
        <end position="237"/>
    </location>
</feature>
<dbReference type="SUPFAM" id="SSF52096">
    <property type="entry name" value="ClpP/crotonase"/>
    <property type="match status" value="1"/>
</dbReference>
<gene>
    <name evidence="6" type="ORF">ACFQE5_18415</name>
</gene>
<dbReference type="PRINTS" id="PR00127">
    <property type="entry name" value="CLPPROTEASEP"/>
</dbReference>
<sequence length="291" mass="31437">MDSFRIPDRLVSHLPGRFGERADRRVVSLVRLHGVITPAATPVPRTVINIASLDRVLERAFAPERLAAVALQINSPGGSATQSALVADRIRGLATKRDIPVLAFCEDVAASGGYWLACAADEIYAHATSLVGSIGVVSHSFGLEGLLQRVGIERRLYTAGESKSRLDPFLPEKPEDVEWLRGLQGELHEMFQHWVLERRGERLKAGADLFTGDIWTGPKAVELGLIDGLGTPRGVLAERFPDAEITPVEARRPLLARLGLGAPAAVSAPLDVLVGAMEAADVRAHWARYGL</sequence>
<keyword evidence="4" id="KW-0720">Serine protease</keyword>
<dbReference type="InterPro" id="IPR001907">
    <property type="entry name" value="ClpP"/>
</dbReference>
<dbReference type="InterPro" id="IPR047272">
    <property type="entry name" value="S49_SppA_C"/>
</dbReference>
<evidence type="ECO:0000256" key="2">
    <source>
        <dbReference type="ARBA" id="ARBA00022670"/>
    </source>
</evidence>
<dbReference type="InterPro" id="IPR002142">
    <property type="entry name" value="Peptidase_S49"/>
</dbReference>